<feature type="region of interest" description="Disordered" evidence="1">
    <location>
        <begin position="43"/>
        <end position="82"/>
    </location>
</feature>
<evidence type="ECO:0000313" key="2">
    <source>
        <dbReference type="EMBL" id="ADE77124.1"/>
    </source>
</evidence>
<name>D5AC55_PICSI</name>
<feature type="region of interest" description="Disordered" evidence="1">
    <location>
        <begin position="1"/>
        <end position="23"/>
    </location>
</feature>
<protein>
    <recommendedName>
        <fullName evidence="3">Hyaluronan/mRNA-binding protein domain-containing protein</fullName>
    </recommendedName>
</protein>
<dbReference type="AlphaFoldDB" id="D5AC55"/>
<evidence type="ECO:0000256" key="1">
    <source>
        <dbReference type="SAM" id="MobiDB-lite"/>
    </source>
</evidence>
<proteinExistence type="evidence at transcript level"/>
<organism evidence="2">
    <name type="scientific">Picea sitchensis</name>
    <name type="common">Sitka spruce</name>
    <name type="synonym">Pinus sitchensis</name>
    <dbReference type="NCBI Taxonomy" id="3332"/>
    <lineage>
        <taxon>Eukaryota</taxon>
        <taxon>Viridiplantae</taxon>
        <taxon>Streptophyta</taxon>
        <taxon>Embryophyta</taxon>
        <taxon>Tracheophyta</taxon>
        <taxon>Spermatophyta</taxon>
        <taxon>Pinopsida</taxon>
        <taxon>Pinidae</taxon>
        <taxon>Conifers I</taxon>
        <taxon>Pinales</taxon>
        <taxon>Pinaceae</taxon>
        <taxon>Picea</taxon>
    </lineage>
</organism>
<feature type="region of interest" description="Disordered" evidence="1">
    <location>
        <begin position="122"/>
        <end position="142"/>
    </location>
</feature>
<sequence length="142" mass="15823">MSGRPTTKTKTKENDELVDINPRPHQAEYLQQKTVQKGYERLERHPVSGYRGLPRKSGHGGKYTWEGPRGEEDDFPAAIDEHDPNFIDDAQEQRDREVADGVVEAAKVPAAPQGVARIDVILPHPHEADPEPESESPQVALT</sequence>
<evidence type="ECO:0008006" key="3">
    <source>
        <dbReference type="Google" id="ProtNLM"/>
    </source>
</evidence>
<reference evidence="2" key="1">
    <citation type="submission" date="2010-04" db="EMBL/GenBank/DDBJ databases">
        <authorList>
            <person name="Reid K.E."/>
            <person name="Liao N."/>
            <person name="Chan S."/>
            <person name="Docking R."/>
            <person name="Taylor G."/>
            <person name="Moore R."/>
            <person name="Mayo M."/>
            <person name="Munro S."/>
            <person name="King J."/>
            <person name="Yanchuk A."/>
            <person name="Holt R."/>
            <person name="Jones S."/>
            <person name="Marra M."/>
            <person name="Ritland C.E."/>
            <person name="Ritland K."/>
            <person name="Bohlmann J."/>
        </authorList>
    </citation>
    <scope>NUCLEOTIDE SEQUENCE</scope>
    <source>
        <tissue evidence="2">Bud</tissue>
    </source>
</reference>
<dbReference type="EMBL" id="BT123827">
    <property type="protein sequence ID" value="ADE77124.1"/>
    <property type="molecule type" value="mRNA"/>
</dbReference>
<accession>D5AC55</accession>